<feature type="region of interest" description="Disordered" evidence="1">
    <location>
        <begin position="22"/>
        <end position="41"/>
    </location>
</feature>
<evidence type="ECO:0000313" key="3">
    <source>
        <dbReference type="Proteomes" id="UP000053815"/>
    </source>
</evidence>
<organism evidence="2">
    <name type="scientific">Mucor ambiguus</name>
    <dbReference type="NCBI Taxonomy" id="91626"/>
    <lineage>
        <taxon>Eukaryota</taxon>
        <taxon>Fungi</taxon>
        <taxon>Fungi incertae sedis</taxon>
        <taxon>Mucoromycota</taxon>
        <taxon>Mucoromycotina</taxon>
        <taxon>Mucoromycetes</taxon>
        <taxon>Mucorales</taxon>
        <taxon>Mucorineae</taxon>
        <taxon>Mucoraceae</taxon>
        <taxon>Mucor</taxon>
    </lineage>
</organism>
<evidence type="ECO:0000256" key="1">
    <source>
        <dbReference type="SAM" id="MobiDB-lite"/>
    </source>
</evidence>
<dbReference type="OrthoDB" id="2268776at2759"/>
<proteinExistence type="predicted"/>
<dbReference type="AlphaFoldDB" id="A0A0C9MRE2"/>
<gene>
    <name evidence="2" type="ORF">MAM1_0103c05323</name>
</gene>
<reference evidence="2" key="1">
    <citation type="submission" date="2014-09" db="EMBL/GenBank/DDBJ databases">
        <title>Draft genome sequence of an oleaginous Mucoromycotina fungus Mucor ambiguus NBRC6742.</title>
        <authorList>
            <person name="Takeda I."/>
            <person name="Yamane N."/>
            <person name="Morita T."/>
            <person name="Tamano K."/>
            <person name="Machida M."/>
            <person name="Baker S."/>
            <person name="Koike H."/>
        </authorList>
    </citation>
    <scope>NUCLEOTIDE SEQUENCE</scope>
    <source>
        <strain evidence="2">NBRC 6742</strain>
    </source>
</reference>
<dbReference type="EMBL" id="DF836392">
    <property type="protein sequence ID" value="GAN05847.1"/>
    <property type="molecule type" value="Genomic_DNA"/>
</dbReference>
<sequence length="99" mass="11121">MSNNSNTINSIRKINSVYIFQDNKRSKDDGGSSDSTVSEPKVKRKKALGFFHGAGTKHWNPKTELVVNGSNITKALQNFRKRNIQIAETNNNLSPVRLF</sequence>
<name>A0A0C9MRE2_9FUNG</name>
<dbReference type="Proteomes" id="UP000053815">
    <property type="component" value="Unassembled WGS sequence"/>
</dbReference>
<keyword evidence="3" id="KW-1185">Reference proteome</keyword>
<evidence type="ECO:0000313" key="2">
    <source>
        <dbReference type="EMBL" id="GAN05847.1"/>
    </source>
</evidence>
<accession>A0A0C9MRE2</accession>
<protein>
    <submittedName>
        <fullName evidence="2">Uncharacterized protein</fullName>
    </submittedName>
</protein>